<dbReference type="AlphaFoldDB" id="A0A4U2Y4S6"/>
<feature type="transmembrane region" description="Helical" evidence="4">
    <location>
        <begin position="20"/>
        <end position="41"/>
    </location>
</feature>
<dbReference type="InterPro" id="IPR000792">
    <property type="entry name" value="Tscrpt_reg_LuxR_C"/>
</dbReference>
<keyword evidence="4" id="KW-0812">Transmembrane</keyword>
<evidence type="ECO:0000256" key="3">
    <source>
        <dbReference type="ARBA" id="ARBA00023163"/>
    </source>
</evidence>
<dbReference type="SUPFAM" id="SSF55781">
    <property type="entry name" value="GAF domain-like"/>
    <property type="match status" value="1"/>
</dbReference>
<dbReference type="GO" id="GO:0003677">
    <property type="term" value="F:DNA binding"/>
    <property type="evidence" value="ECO:0007669"/>
    <property type="project" value="UniProtKB-KW"/>
</dbReference>
<evidence type="ECO:0000313" key="7">
    <source>
        <dbReference type="Proteomes" id="UP000307841"/>
    </source>
</evidence>
<dbReference type="InterPro" id="IPR029016">
    <property type="entry name" value="GAF-like_dom_sf"/>
</dbReference>
<accession>A0A4U2Y4S6</accession>
<protein>
    <recommendedName>
        <fullName evidence="5">HTH luxR-type domain-containing protein</fullName>
    </recommendedName>
</protein>
<sequence>MLELYYDKSRKRCLLPKRVIFALVSPPRLAMLLPMGVYIMIVETWYHKGENNLLDKGASKTDYLKVLQFIDSILVPAESFRKQVLLSLSQLFGFNRSIFWTTDRQGNLCDPLTYNVEDRLIQEYVSYYFQFDLLHPQKILHLISTSKALWIKDIMSYEEYEQSVYYKQFIQVYGNYDMISVYLEKENKLVGGIGLARSKQEKGFTADDAQVLGILAKHIANTLAMHTRVEEMENEKILFETHSNMSSIGMIIVEPPAFIRYVNPAARDICIELTRGNTWTNPIKAFIEQLLADHSTNRLPAYVTTVHSPTLQEVTIRVQHSFQTQSAYQRKLQYVIYLVPKSKIASRIASHDSNKLALLTPKEWEVYELVQQGSTNKQISGELHISLNTVKRHLQNIYKKMEVTNRTSLCYKINW</sequence>
<dbReference type="EMBL" id="SZNK01000001">
    <property type="protein sequence ID" value="TKI55457.1"/>
    <property type="molecule type" value="Genomic_DNA"/>
</dbReference>
<dbReference type="PROSITE" id="PS00622">
    <property type="entry name" value="HTH_LUXR_1"/>
    <property type="match status" value="1"/>
</dbReference>
<dbReference type="SUPFAM" id="SSF46894">
    <property type="entry name" value="C-terminal effector domain of the bipartite response regulators"/>
    <property type="match status" value="1"/>
</dbReference>
<dbReference type="CDD" id="cd06170">
    <property type="entry name" value="LuxR_C_like"/>
    <property type="match status" value="1"/>
</dbReference>
<keyword evidence="7" id="KW-1185">Reference proteome</keyword>
<reference evidence="6 7" key="1">
    <citation type="submission" date="2019-04" db="EMBL/GenBank/DDBJ databases">
        <title>Whole genome sequencing of Brevibacillus sp. TGS2-1.</title>
        <authorList>
            <person name="Choi A."/>
        </authorList>
    </citation>
    <scope>NUCLEOTIDE SEQUENCE [LARGE SCALE GENOMIC DNA]</scope>
    <source>
        <strain evidence="6 7">TGS2-1</strain>
    </source>
</reference>
<dbReference type="Gene3D" id="1.10.10.10">
    <property type="entry name" value="Winged helix-like DNA-binding domain superfamily/Winged helix DNA-binding domain"/>
    <property type="match status" value="1"/>
</dbReference>
<proteinExistence type="predicted"/>
<organism evidence="6 7">
    <name type="scientific">Brevibacillus antibioticus</name>
    <dbReference type="NCBI Taxonomy" id="2570228"/>
    <lineage>
        <taxon>Bacteria</taxon>
        <taxon>Bacillati</taxon>
        <taxon>Bacillota</taxon>
        <taxon>Bacilli</taxon>
        <taxon>Bacillales</taxon>
        <taxon>Paenibacillaceae</taxon>
        <taxon>Brevibacillus</taxon>
    </lineage>
</organism>
<evidence type="ECO:0000259" key="5">
    <source>
        <dbReference type="PROSITE" id="PS50043"/>
    </source>
</evidence>
<evidence type="ECO:0000256" key="2">
    <source>
        <dbReference type="ARBA" id="ARBA00023125"/>
    </source>
</evidence>
<evidence type="ECO:0000256" key="4">
    <source>
        <dbReference type="SAM" id="Phobius"/>
    </source>
</evidence>
<dbReference type="SMART" id="SM00421">
    <property type="entry name" value="HTH_LUXR"/>
    <property type="match status" value="1"/>
</dbReference>
<dbReference type="InterPro" id="IPR003018">
    <property type="entry name" value="GAF"/>
</dbReference>
<dbReference type="GO" id="GO:0045892">
    <property type="term" value="P:negative regulation of DNA-templated transcription"/>
    <property type="evidence" value="ECO:0007669"/>
    <property type="project" value="UniProtKB-ARBA"/>
</dbReference>
<keyword evidence="2" id="KW-0238">DNA-binding</keyword>
<dbReference type="PROSITE" id="PS50043">
    <property type="entry name" value="HTH_LUXR_2"/>
    <property type="match status" value="1"/>
</dbReference>
<keyword evidence="3" id="KW-0804">Transcription</keyword>
<name>A0A4U2Y4S6_9BACL</name>
<dbReference type="InterPro" id="IPR016032">
    <property type="entry name" value="Sig_transdc_resp-reg_C-effctor"/>
</dbReference>
<keyword evidence="4" id="KW-1133">Transmembrane helix</keyword>
<keyword evidence="1" id="KW-0805">Transcription regulation</keyword>
<dbReference type="PANTHER" id="PTHR44688:SF16">
    <property type="entry name" value="DNA-BINDING TRANSCRIPTIONAL ACTIVATOR DEVR_DOSR"/>
    <property type="match status" value="1"/>
</dbReference>
<dbReference type="Proteomes" id="UP000307841">
    <property type="component" value="Unassembled WGS sequence"/>
</dbReference>
<dbReference type="PRINTS" id="PR00038">
    <property type="entry name" value="HTHLUXR"/>
</dbReference>
<evidence type="ECO:0000313" key="6">
    <source>
        <dbReference type="EMBL" id="TKI55457.1"/>
    </source>
</evidence>
<dbReference type="Pfam" id="PF00196">
    <property type="entry name" value="GerE"/>
    <property type="match status" value="1"/>
</dbReference>
<dbReference type="Gene3D" id="3.30.450.40">
    <property type="match status" value="1"/>
</dbReference>
<dbReference type="InterPro" id="IPR036388">
    <property type="entry name" value="WH-like_DNA-bd_sf"/>
</dbReference>
<dbReference type="PANTHER" id="PTHR44688">
    <property type="entry name" value="DNA-BINDING TRANSCRIPTIONAL ACTIVATOR DEVR_DOSR"/>
    <property type="match status" value="1"/>
</dbReference>
<evidence type="ECO:0000256" key="1">
    <source>
        <dbReference type="ARBA" id="ARBA00023015"/>
    </source>
</evidence>
<keyword evidence="4" id="KW-0472">Membrane</keyword>
<gene>
    <name evidence="6" type="ORF">E8L90_08360</name>
</gene>
<feature type="domain" description="HTH luxR-type" evidence="5">
    <location>
        <begin position="352"/>
        <end position="415"/>
    </location>
</feature>
<comment type="caution">
    <text evidence="6">The sequence shown here is derived from an EMBL/GenBank/DDBJ whole genome shotgun (WGS) entry which is preliminary data.</text>
</comment>
<dbReference type="Pfam" id="PF01590">
    <property type="entry name" value="GAF"/>
    <property type="match status" value="1"/>
</dbReference>